<sequence>MRNMGNDKKDPEFKKGHNFIRNYLGKDHVYSDKEIQEEEKAKLEKWFDYKFILDLDFCEYLKSVSVEDHRSDNFSAVYPVTVKNDLQALYFKNREHPFSVLPEYADSLYQVNFDINLISKSYDELFAKTYHHLTGVMDSKNKSILILPFFNEVKYYKDFSVFCCSMFPDNEEDLNNFTRRLFYFDTKGRFIKEEKGYLPNGIPTIAFNEQDNSFTEISVPYAEKIHSHTLYTIEKEDGFSLVNHRNEPLIDGIYQKIFVSDSLDSAITPYENDIFLHSFRDKSKIKLAEGQTVDQKNSLIRFFDVHKKWGILNHQAIETEPGYDYLDWTYDQTKFRAFKGDFSWNYVDNFEELIGTKITSHNPDLYTSYGKKLENGKWGIINLQSEILIPFEYEWIEELNENLYLANKNGDVYRFDLYHEYSEWKKPEVDYDEHVVTGGEWYILDLQGNILKKLNIKELEELYRSDFTEDSEAFNQNKGIQAYKL</sequence>
<name>A0A085Z1F9_9FLAO</name>
<dbReference type="AlphaFoldDB" id="A0A085Z1F9"/>
<gene>
    <name evidence="1" type="ORF">IX38_19320</name>
</gene>
<accession>A0A085Z1F9</accession>
<dbReference type="Pfam" id="PF14903">
    <property type="entry name" value="WG_beta_rep"/>
    <property type="match status" value="1"/>
</dbReference>
<proteinExistence type="predicted"/>
<evidence type="ECO:0000313" key="2">
    <source>
        <dbReference type="Proteomes" id="UP000028703"/>
    </source>
</evidence>
<organism evidence="1 2">
    <name type="scientific">Chryseobacterium luteum</name>
    <dbReference type="NCBI Taxonomy" id="421531"/>
    <lineage>
        <taxon>Bacteria</taxon>
        <taxon>Pseudomonadati</taxon>
        <taxon>Bacteroidota</taxon>
        <taxon>Flavobacteriia</taxon>
        <taxon>Flavobacteriales</taxon>
        <taxon>Weeksellaceae</taxon>
        <taxon>Chryseobacterium group</taxon>
        <taxon>Chryseobacterium</taxon>
    </lineage>
</organism>
<dbReference type="STRING" id="421531.IX38_19320"/>
<dbReference type="InterPro" id="IPR032774">
    <property type="entry name" value="WG_beta_rep"/>
</dbReference>
<evidence type="ECO:0008006" key="3">
    <source>
        <dbReference type="Google" id="ProtNLM"/>
    </source>
</evidence>
<dbReference type="eggNOG" id="ENOG502ZSH5">
    <property type="taxonomic scope" value="Bacteria"/>
</dbReference>
<comment type="caution">
    <text evidence="1">The sequence shown here is derived from an EMBL/GenBank/DDBJ whole genome shotgun (WGS) entry which is preliminary data.</text>
</comment>
<reference evidence="1 2" key="1">
    <citation type="submission" date="2014-07" db="EMBL/GenBank/DDBJ databases">
        <title>Genome of Chryseobacterium luteum DSM 18605.</title>
        <authorList>
            <person name="Stropko S.J."/>
            <person name="Pipes S.E."/>
            <person name="Newman J.D."/>
        </authorList>
    </citation>
    <scope>NUCLEOTIDE SEQUENCE [LARGE SCALE GENOMIC DNA]</scope>
    <source>
        <strain evidence="1 2">DSM 18605</strain>
    </source>
</reference>
<protein>
    <recommendedName>
        <fullName evidence="3">WG repeat-containing protein</fullName>
    </recommendedName>
</protein>
<dbReference type="EMBL" id="JPRO01000022">
    <property type="protein sequence ID" value="KFE98272.1"/>
    <property type="molecule type" value="Genomic_DNA"/>
</dbReference>
<dbReference type="Proteomes" id="UP000028703">
    <property type="component" value="Unassembled WGS sequence"/>
</dbReference>
<evidence type="ECO:0000313" key="1">
    <source>
        <dbReference type="EMBL" id="KFE98272.1"/>
    </source>
</evidence>
<keyword evidence="2" id="KW-1185">Reference proteome</keyword>
<dbReference type="OrthoDB" id="1213636at2"/>